<evidence type="ECO:0000259" key="8">
    <source>
        <dbReference type="PROSITE" id="PS50166"/>
    </source>
</evidence>
<keyword evidence="6" id="KW-0653">Protein transport</keyword>
<proteinExistence type="inferred from homology"/>
<evidence type="ECO:0000313" key="9">
    <source>
        <dbReference type="EnsemblMetazoa" id="SCAU000029-PA"/>
    </source>
</evidence>
<dbReference type="SUPFAM" id="SSF48371">
    <property type="entry name" value="ARM repeat"/>
    <property type="match status" value="1"/>
</dbReference>
<evidence type="ECO:0000256" key="1">
    <source>
        <dbReference type="ARBA" id="ARBA00004123"/>
    </source>
</evidence>
<dbReference type="GO" id="GO:0005049">
    <property type="term" value="F:nuclear export signal receptor activity"/>
    <property type="evidence" value="ECO:0007669"/>
    <property type="project" value="InterPro"/>
</dbReference>
<evidence type="ECO:0000256" key="7">
    <source>
        <dbReference type="ARBA" id="ARBA00023242"/>
    </source>
</evidence>
<dbReference type="STRING" id="35570.A0A1I8NLE9"/>
<dbReference type="Proteomes" id="UP000095300">
    <property type="component" value="Unassembled WGS sequence"/>
</dbReference>
<dbReference type="GO" id="GO:0005634">
    <property type="term" value="C:nucleus"/>
    <property type="evidence" value="ECO:0007669"/>
    <property type="project" value="UniProtKB-SubCell"/>
</dbReference>
<evidence type="ECO:0000313" key="10">
    <source>
        <dbReference type="Proteomes" id="UP000095300"/>
    </source>
</evidence>
<sequence>MSSPLVLVDSLLHEFYEATTPNNRKREIETNLLAFKNQTDAWKTCLSVISNSSTFEQNQFLWFFCTSTLEHSITRRWMHLGSSDRATIREALWRTYVNLPTMTTMKRQRDTYAQLIALMGKREFPDEDPNYIMHCITLIKSNFVLGICLLRTTSEEVVSSREDVSTDRKQYFHSCISLCMPEIMDLLTKYLLIAVCHINGKDVHSISNTLMDYSLVSSLPNDNQLSSSVLELLICIQHMVSWTRTELISEYFLMSILDLSQWRSAHQDLSLGGLSVLNELLYLQKSLPCSVTLMNGVNVLLEQHNTSKQQSEMYIDKFRELLRLYAVKYWQKMLQESSVLEVFLKSLYTCTICENGAYDFTEKLEIWTPIIKGLTMHAKLNRYTDIIHQLVAEIMRRTQFEYNKTELELLDNELMEDNTQTEWQQYLTQCIECIALVAESRPNAVFAQVFSHWSRPHVQLQSLQNDIDCGKTFEVVRRLKSQMFPEHLRDFATVCQAVVRIAPLMDTNIVTDASSEVNCHLNVLAENLLTTLKFFTSNKLNTIDVDRSTFQTDYDYLYAQVLMAIRSILPLSQSLKSDHMLLQLFESLGSIFQPNTIMGSSPLIYMSASQLLLCISSVIRPKCLLDIPTIVNLMQSGPRLSHLPRQAIANIYISLISYLVLPWKNVDEQQQDYSRRCQILREYTGCLAQSFLELDLNSVSAASGEAKVSSISLSLLVTFSLVIEFFKDSPNTTKDMLASTFKPIITKALVIYNAFGQSSNAIAITVAEFSLSVLRTLQSQLGSQFIKEMITLFISVNSREQLTISRVAVIEKILQMFQLIVQQPGNASLIMLPSILDFTFEQIMPMIQMDNSIADTTDLTSVVYSLFDSILTCKWQYFYKSYVQPNGILQQQNGNTNSTNVSMNPSDNLHPEHFIALMNAYGQILVTGNDPNIVRTVLMSMQSVHEKWRLYQRPLFKETLLSSFLSALINVLLSGEGALHFDILASALFAMSQVDALKMRESFANAGLPINMKLIDEICLTTDIPTFSQKLTQLIQDAHCVHLSQT</sequence>
<protein>
    <recommendedName>
        <fullName evidence="8">Importin N-terminal domain-containing protein</fullName>
    </recommendedName>
</protein>
<keyword evidence="5" id="KW-0963">Cytoplasm</keyword>
<dbReference type="SMART" id="SM00913">
    <property type="entry name" value="IBN_N"/>
    <property type="match status" value="1"/>
</dbReference>
<organism evidence="9 10">
    <name type="scientific">Stomoxys calcitrans</name>
    <name type="common">Stable fly</name>
    <name type="synonym">Conops calcitrans</name>
    <dbReference type="NCBI Taxonomy" id="35570"/>
    <lineage>
        <taxon>Eukaryota</taxon>
        <taxon>Metazoa</taxon>
        <taxon>Ecdysozoa</taxon>
        <taxon>Arthropoda</taxon>
        <taxon>Hexapoda</taxon>
        <taxon>Insecta</taxon>
        <taxon>Pterygota</taxon>
        <taxon>Neoptera</taxon>
        <taxon>Endopterygota</taxon>
        <taxon>Diptera</taxon>
        <taxon>Brachycera</taxon>
        <taxon>Muscomorpha</taxon>
        <taxon>Muscoidea</taxon>
        <taxon>Muscidae</taxon>
        <taxon>Stomoxys</taxon>
    </lineage>
</organism>
<reference evidence="9" key="1">
    <citation type="submission" date="2020-05" db="UniProtKB">
        <authorList>
            <consortium name="EnsemblMetazoa"/>
        </authorList>
    </citation>
    <scope>IDENTIFICATION</scope>
    <source>
        <strain evidence="9">USDA</strain>
    </source>
</reference>
<evidence type="ECO:0000256" key="4">
    <source>
        <dbReference type="ARBA" id="ARBA00022448"/>
    </source>
</evidence>
<gene>
    <name evidence="9" type="primary">106087438</name>
</gene>
<comment type="subcellular location">
    <subcellularLocation>
        <location evidence="2">Cytoplasm</location>
    </subcellularLocation>
    <subcellularLocation>
        <location evidence="1">Nucleus</location>
    </subcellularLocation>
</comment>
<dbReference type="EnsemblMetazoa" id="SCAU000029-RA">
    <property type="protein sequence ID" value="SCAU000029-PA"/>
    <property type="gene ID" value="SCAU000029"/>
</dbReference>
<evidence type="ECO:0000256" key="2">
    <source>
        <dbReference type="ARBA" id="ARBA00004496"/>
    </source>
</evidence>
<keyword evidence="10" id="KW-1185">Reference proteome</keyword>
<dbReference type="AlphaFoldDB" id="A0A1I8NLE9"/>
<dbReference type="InterPro" id="IPR001494">
    <property type="entry name" value="Importin-beta_N"/>
</dbReference>
<dbReference type="InterPro" id="IPR011989">
    <property type="entry name" value="ARM-like"/>
</dbReference>
<name>A0A1I8NLE9_STOCA</name>
<evidence type="ECO:0000256" key="6">
    <source>
        <dbReference type="ARBA" id="ARBA00022927"/>
    </source>
</evidence>
<dbReference type="GO" id="GO:0006611">
    <property type="term" value="P:protein export from nucleus"/>
    <property type="evidence" value="ECO:0007669"/>
    <property type="project" value="InterPro"/>
</dbReference>
<dbReference type="GO" id="GO:0005737">
    <property type="term" value="C:cytoplasm"/>
    <property type="evidence" value="ECO:0007669"/>
    <property type="project" value="UniProtKB-SubCell"/>
</dbReference>
<dbReference type="KEGG" id="scac:106087438"/>
<dbReference type="Pfam" id="PF03810">
    <property type="entry name" value="IBN_N"/>
    <property type="match status" value="1"/>
</dbReference>
<dbReference type="PROSITE" id="PS50166">
    <property type="entry name" value="IMPORTIN_B_NT"/>
    <property type="match status" value="1"/>
</dbReference>
<dbReference type="OrthoDB" id="10261013at2759"/>
<dbReference type="GO" id="GO:0031267">
    <property type="term" value="F:small GTPase binding"/>
    <property type="evidence" value="ECO:0007669"/>
    <property type="project" value="InterPro"/>
</dbReference>
<dbReference type="InterPro" id="IPR016024">
    <property type="entry name" value="ARM-type_fold"/>
</dbReference>
<dbReference type="PANTHER" id="PTHR21452">
    <property type="entry name" value="EXPORTIN-6"/>
    <property type="match status" value="1"/>
</dbReference>
<evidence type="ECO:0000256" key="5">
    <source>
        <dbReference type="ARBA" id="ARBA00022490"/>
    </source>
</evidence>
<accession>A0A1I8NLE9</accession>
<keyword evidence="7" id="KW-0539">Nucleus</keyword>
<dbReference type="VEuPathDB" id="VectorBase:SCAU000029"/>
<evidence type="ECO:0000256" key="3">
    <source>
        <dbReference type="ARBA" id="ARBA00009466"/>
    </source>
</evidence>
<dbReference type="PANTHER" id="PTHR21452:SF4">
    <property type="entry name" value="EXPORTIN-6"/>
    <property type="match status" value="1"/>
</dbReference>
<keyword evidence="4" id="KW-0813">Transport</keyword>
<dbReference type="InterPro" id="IPR040016">
    <property type="entry name" value="XPO6"/>
</dbReference>
<dbReference type="Gene3D" id="1.25.10.10">
    <property type="entry name" value="Leucine-rich Repeat Variant"/>
    <property type="match status" value="1"/>
</dbReference>
<comment type="similarity">
    <text evidence="3">Belongs to the exportin family.</text>
</comment>
<feature type="domain" description="Importin N-terminal" evidence="8">
    <location>
        <begin position="28"/>
        <end position="98"/>
    </location>
</feature>